<dbReference type="Gene3D" id="3.30.2400.30">
    <property type="match status" value="2"/>
</dbReference>
<organism evidence="1 2">
    <name type="scientific">Acaryochloris marina (strain MBIC 11017)</name>
    <dbReference type="NCBI Taxonomy" id="329726"/>
    <lineage>
        <taxon>Bacteria</taxon>
        <taxon>Bacillati</taxon>
        <taxon>Cyanobacteriota</taxon>
        <taxon>Cyanophyceae</taxon>
        <taxon>Acaryochloridales</taxon>
        <taxon>Acaryochloridaceae</taxon>
        <taxon>Acaryochloris</taxon>
    </lineage>
</organism>
<sequence>MNSQIDWTSEQWNQIQQLVADEVSKVSVAGSFLACCGPLEQSATVVRSQTLLEVEPEGDSIPENLVLEPIKVDDIDTLRLWTLSVYIELKQRQLAEENLIGAISAFRRAANLLARSEDAIIFNGLPQANPTNQQLKDARSPILCRVKGGQQADGLVNRASRDPISGPLGERLVINIADAISNLELSGHLGPFACILGQGAFVEVNTPNGSLVLPKDRIEPLLGTQLLRSSTLQDHQVVVVSLAGDPIDLVVATSPTVQFLNVSNEARYLFRVYEKFVLRVKEEGAVSAFSLP</sequence>
<keyword evidence="2" id="KW-1185">Reference proteome</keyword>
<dbReference type="eggNOG" id="COG1659">
    <property type="taxonomic scope" value="Bacteria"/>
</dbReference>
<dbReference type="Proteomes" id="UP000000268">
    <property type="component" value="Chromosome"/>
</dbReference>
<dbReference type="STRING" id="329726.AM1_0834"/>
<name>B0BYJ3_ACAM1</name>
<reference evidence="1 2" key="1">
    <citation type="journal article" date="2008" name="Proc. Natl. Acad. Sci. U.S.A.">
        <title>Niche adaptation and genome expansion in the chlorophyll d-producing cyanobacterium Acaryochloris marina.</title>
        <authorList>
            <person name="Swingley W.D."/>
            <person name="Chen M."/>
            <person name="Cheung P.C."/>
            <person name="Conrad A.L."/>
            <person name="Dejesa L.C."/>
            <person name="Hao J."/>
            <person name="Honchak B.M."/>
            <person name="Karbach L.E."/>
            <person name="Kurdoglu A."/>
            <person name="Lahiri S."/>
            <person name="Mastrian S.D."/>
            <person name="Miyashita H."/>
            <person name="Page L."/>
            <person name="Ramakrishna P."/>
            <person name="Satoh S."/>
            <person name="Sattley W.M."/>
            <person name="Shimada Y."/>
            <person name="Taylor H.L."/>
            <person name="Tomo T."/>
            <person name="Tsuchiya T."/>
            <person name="Wang Z.T."/>
            <person name="Raymond J."/>
            <person name="Mimuro M."/>
            <person name="Blankenship R.E."/>
            <person name="Touchman J.W."/>
        </authorList>
    </citation>
    <scope>NUCLEOTIDE SEQUENCE [LARGE SCALE GENOMIC DNA]</scope>
    <source>
        <strain evidence="2">MBIC 11017</strain>
    </source>
</reference>
<dbReference type="EMBL" id="CP000828">
    <property type="protein sequence ID" value="ABW25878.1"/>
    <property type="molecule type" value="Genomic_DNA"/>
</dbReference>
<protein>
    <recommendedName>
        <fullName evidence="3">Linocin_M18 bacteriocin protein</fullName>
    </recommendedName>
</protein>
<evidence type="ECO:0008006" key="3">
    <source>
        <dbReference type="Google" id="ProtNLM"/>
    </source>
</evidence>
<dbReference type="KEGG" id="amr:AM1_0834"/>
<gene>
    <name evidence="1" type="ordered locus">AM1_0834</name>
</gene>
<evidence type="ECO:0000313" key="1">
    <source>
        <dbReference type="EMBL" id="ABW25878.1"/>
    </source>
</evidence>
<dbReference type="RefSeq" id="WP_012161456.1">
    <property type="nucleotide sequence ID" value="NC_009925.1"/>
</dbReference>
<dbReference type="Gene3D" id="3.30.2320.10">
    <property type="entry name" value="hypothetical protein PF0899 domain"/>
    <property type="match status" value="1"/>
</dbReference>
<dbReference type="AlphaFoldDB" id="B0BYJ3"/>
<dbReference type="HOGENOM" id="CLU_060702_0_0_3"/>
<dbReference type="InterPro" id="IPR007544">
    <property type="entry name" value="ENCAP"/>
</dbReference>
<dbReference type="OrthoDB" id="581675at2"/>
<dbReference type="Pfam" id="PF04454">
    <property type="entry name" value="Linocin_M18"/>
    <property type="match status" value="2"/>
</dbReference>
<accession>B0BYJ3</accession>
<proteinExistence type="predicted"/>
<evidence type="ECO:0000313" key="2">
    <source>
        <dbReference type="Proteomes" id="UP000000268"/>
    </source>
</evidence>